<evidence type="ECO:0000313" key="1">
    <source>
        <dbReference type="EMBL" id="CBY00223.1"/>
    </source>
</evidence>
<dbReference type="OrthoDB" id="2548233at2759"/>
<dbReference type="PANTHER" id="PTHR42034">
    <property type="entry name" value="CHROMOSOME 7, WHOLE GENOME SHOTGUN SEQUENCE-RELATED"/>
    <property type="match status" value="1"/>
</dbReference>
<dbReference type="InParanoid" id="E5A982"/>
<dbReference type="eggNOG" id="ENOG502SPSE">
    <property type="taxonomic scope" value="Eukaryota"/>
</dbReference>
<dbReference type="VEuPathDB" id="FungiDB:LEMA_P013530.1"/>
<dbReference type="OMA" id="REHWAIN"/>
<evidence type="ECO:0000313" key="2">
    <source>
        <dbReference type="Proteomes" id="UP000002668"/>
    </source>
</evidence>
<protein>
    <submittedName>
        <fullName evidence="1">Predicted protein</fullName>
    </submittedName>
</protein>
<sequence>MPELLPEPCTVALRGSSSHPAQFIHTQRFIHFIHIQRFDHFTLDGSFTSINHCIKHLIHLGAFAMEDLAWKETRPGRWERPQSYLEKMNILTRNVPKAAGRDNWAKNAVARLGFHPSVEDPAAYLRTAWKQVRYNHPEIAAFPYNGNYVYRVGDATSIALWVSATFSVVEDKSVDELLGRIPRNEQMQCYFLPENGDVLIWSPHYRVDARGAIFCLNHLIESLVNMDPNLVFGGCAKNLTPSMEATLGINNKSTPEAEAAVKKRLDALKPHRPVLDMAPKISSTKPGYTKRHVIKFSRSDTNLVVSSCAVASLAMVVVLHSALINSVAKLVPTTESRSFMASFHSNLRVLIPEGTAPKHSPTSYTSIITTELKVSPKTNFGSYYTELAPVYAKGYAPFLQSSRLFHERLGETLYGQDPPKGETDNQLQPRFAYLGVVNEQVTKHVGEGLVEVKDFWLGAETLSMQMMVHTWIWDGELNLSVTFNESYWDKATAVALLQGMQDTLMELARGPKQMVPSARKFPSLTKMMSAVAL</sequence>
<dbReference type="PANTHER" id="PTHR42034:SF1">
    <property type="entry name" value="CONDENSATION DOMAIN-CONTAINING PROTEIN"/>
    <property type="match status" value="1"/>
</dbReference>
<dbReference type="Gene3D" id="3.30.559.30">
    <property type="entry name" value="Nonribosomal peptide synthetase, condensation domain"/>
    <property type="match status" value="1"/>
</dbReference>
<dbReference type="HOGENOM" id="CLU_029138_1_0_1"/>
<name>E5A982_LEPMJ</name>
<dbReference type="GeneID" id="13290349"/>
<gene>
    <name evidence="1" type="ORF">LEMA_P013530.1</name>
</gene>
<dbReference type="STRING" id="985895.E5A982"/>
<reference evidence="2" key="1">
    <citation type="journal article" date="2011" name="Nat. Commun.">
        <title>Effector diversification within compartments of the Leptosphaeria maculans genome affected by Repeat-Induced Point mutations.</title>
        <authorList>
            <person name="Rouxel T."/>
            <person name="Grandaubert J."/>
            <person name="Hane J.K."/>
            <person name="Hoede C."/>
            <person name="van de Wouw A.P."/>
            <person name="Couloux A."/>
            <person name="Dominguez V."/>
            <person name="Anthouard V."/>
            <person name="Bally P."/>
            <person name="Bourras S."/>
            <person name="Cozijnsen A.J."/>
            <person name="Ciuffetti L.M."/>
            <person name="Degrave A."/>
            <person name="Dilmaghani A."/>
            <person name="Duret L."/>
            <person name="Fudal I."/>
            <person name="Goodwin S.B."/>
            <person name="Gout L."/>
            <person name="Glaser N."/>
            <person name="Linglin J."/>
            <person name="Kema G.H.J."/>
            <person name="Lapalu N."/>
            <person name="Lawrence C.B."/>
            <person name="May K."/>
            <person name="Meyer M."/>
            <person name="Ollivier B."/>
            <person name="Poulain J."/>
            <person name="Schoch C.L."/>
            <person name="Simon A."/>
            <person name="Spatafora J.W."/>
            <person name="Stachowiak A."/>
            <person name="Turgeon B.G."/>
            <person name="Tyler B.M."/>
            <person name="Vincent D."/>
            <person name="Weissenbach J."/>
            <person name="Amselem J."/>
            <person name="Quesneville H."/>
            <person name="Oliver R.P."/>
            <person name="Wincker P."/>
            <person name="Balesdent M.-H."/>
            <person name="Howlett B.J."/>
        </authorList>
    </citation>
    <scope>NUCLEOTIDE SEQUENCE [LARGE SCALE GENOMIC DNA]</scope>
    <source>
        <strain evidence="2">JN3 / isolate v23.1.3 / race Av1-4-5-6-7-8</strain>
    </source>
</reference>
<proteinExistence type="predicted"/>
<dbReference type="Proteomes" id="UP000002668">
    <property type="component" value="Genome"/>
</dbReference>
<dbReference type="EMBL" id="FP929138">
    <property type="protein sequence ID" value="CBY00223.1"/>
    <property type="molecule type" value="Genomic_DNA"/>
</dbReference>
<keyword evidence="2" id="KW-1185">Reference proteome</keyword>
<accession>E5A982</accession>
<dbReference type="Gene3D" id="3.30.559.10">
    <property type="entry name" value="Chloramphenicol acetyltransferase-like domain"/>
    <property type="match status" value="1"/>
</dbReference>
<dbReference type="AlphaFoldDB" id="E5A982"/>
<organism evidence="2">
    <name type="scientific">Leptosphaeria maculans (strain JN3 / isolate v23.1.3 / race Av1-4-5-6-7-8)</name>
    <name type="common">Blackleg fungus</name>
    <name type="synonym">Phoma lingam</name>
    <dbReference type="NCBI Taxonomy" id="985895"/>
    <lineage>
        <taxon>Eukaryota</taxon>
        <taxon>Fungi</taxon>
        <taxon>Dikarya</taxon>
        <taxon>Ascomycota</taxon>
        <taxon>Pezizomycotina</taxon>
        <taxon>Dothideomycetes</taxon>
        <taxon>Pleosporomycetidae</taxon>
        <taxon>Pleosporales</taxon>
        <taxon>Pleosporineae</taxon>
        <taxon>Leptosphaeriaceae</taxon>
        <taxon>Plenodomus</taxon>
        <taxon>Plenodomus lingam/Leptosphaeria maculans species complex</taxon>
    </lineage>
</organism>
<dbReference type="InterPro" id="IPR023213">
    <property type="entry name" value="CAT-like_dom_sf"/>
</dbReference>